<sequence length="269" mass="31007">MTMKRHIIAGLLAFAALAAWQGASAQHTLGFTAGYGMGNGRFQPQQEMRAMWGMYSGGLSWRYYGTQRFVGGFGIDLEFLQQGFSFAPNASLVEEKKDYLYYSRHINSVVLPIVWQPHVYMFRNHVRVYFEAAATFSYNFSSTYENEQARANGASDWKGTYDFKLPRDNRWGYGLAGGGGIAFLIRRFELNFRVRYYFGYSDIVRNRNKYSDNAGDGSENPFWATPLRSPLDNLTISVGLNYRFNKQGFETWKPRPKKEKNREVFKYGL</sequence>
<dbReference type="STRING" id="1033731.SAMN05444145_103203"/>
<accession>A0A1H4B1K6</accession>
<reference evidence="2 3" key="1">
    <citation type="submission" date="2016-10" db="EMBL/GenBank/DDBJ databases">
        <authorList>
            <person name="de Groot N.N."/>
        </authorList>
    </citation>
    <scope>NUCLEOTIDE SEQUENCE [LARGE SCALE GENOMIC DNA]</scope>
    <source>
        <strain evidence="2 3">DSM 25383</strain>
    </source>
</reference>
<dbReference type="EMBL" id="FNRI01000003">
    <property type="protein sequence ID" value="SEA42013.1"/>
    <property type="molecule type" value="Genomic_DNA"/>
</dbReference>
<evidence type="ECO:0000256" key="1">
    <source>
        <dbReference type="SAM" id="SignalP"/>
    </source>
</evidence>
<protein>
    <submittedName>
        <fullName evidence="2">Outer membrane protein beta-barrel domain-containing protein</fullName>
    </submittedName>
</protein>
<feature type="signal peptide" evidence="1">
    <location>
        <begin position="1"/>
        <end position="25"/>
    </location>
</feature>
<name>A0A1H4B1K6_9BACT</name>
<gene>
    <name evidence="2" type="ORF">SAMN05444145_103203</name>
</gene>
<keyword evidence="1" id="KW-0732">Signal</keyword>
<dbReference type="AlphaFoldDB" id="A0A1H4B1K6"/>
<evidence type="ECO:0000313" key="2">
    <source>
        <dbReference type="EMBL" id="SEA42013.1"/>
    </source>
</evidence>
<dbReference type="Proteomes" id="UP000183253">
    <property type="component" value="Unassembled WGS sequence"/>
</dbReference>
<proteinExistence type="predicted"/>
<dbReference type="OrthoDB" id="1007197at2"/>
<organism evidence="2 3">
    <name type="scientific">Alistipes timonensis JC136</name>
    <dbReference type="NCBI Taxonomy" id="1033731"/>
    <lineage>
        <taxon>Bacteria</taxon>
        <taxon>Pseudomonadati</taxon>
        <taxon>Bacteroidota</taxon>
        <taxon>Bacteroidia</taxon>
        <taxon>Bacteroidales</taxon>
        <taxon>Rikenellaceae</taxon>
        <taxon>Alistipes</taxon>
    </lineage>
</organism>
<keyword evidence="3" id="KW-1185">Reference proteome</keyword>
<feature type="chain" id="PRO_5010303661" evidence="1">
    <location>
        <begin position="26"/>
        <end position="269"/>
    </location>
</feature>
<evidence type="ECO:0000313" key="3">
    <source>
        <dbReference type="Proteomes" id="UP000183253"/>
    </source>
</evidence>
<dbReference type="RefSeq" id="WP_010261664.1">
    <property type="nucleotide sequence ID" value="NZ_CAEG01000010.1"/>
</dbReference>